<accession>A0ABS2CDG3</accession>
<comment type="caution">
    <text evidence="6">The sequence shown here is derived from an EMBL/GenBank/DDBJ whole genome shotgun (WGS) entry which is preliminary data.</text>
</comment>
<evidence type="ECO:0000256" key="1">
    <source>
        <dbReference type="ARBA" id="ARBA00010923"/>
    </source>
</evidence>
<dbReference type="Gene3D" id="1.10.287.1120">
    <property type="entry name" value="Bipartite methylase S protein"/>
    <property type="match status" value="1"/>
</dbReference>
<keyword evidence="2" id="KW-0680">Restriction system</keyword>
<dbReference type="EMBL" id="WOFE01000005">
    <property type="protein sequence ID" value="MBM5572097.1"/>
    <property type="molecule type" value="Genomic_DNA"/>
</dbReference>
<feature type="coiled-coil region" evidence="4">
    <location>
        <begin position="399"/>
        <end position="426"/>
    </location>
</feature>
<evidence type="ECO:0000256" key="2">
    <source>
        <dbReference type="ARBA" id="ARBA00022747"/>
    </source>
</evidence>
<keyword evidence="3" id="KW-0238">DNA-binding</keyword>
<comment type="similarity">
    <text evidence="1">Belongs to the type-I restriction system S methylase family.</text>
</comment>
<dbReference type="RefSeq" id="WP_203571431.1">
    <property type="nucleotide sequence ID" value="NZ_WOFE01000005.1"/>
</dbReference>
<dbReference type="PANTHER" id="PTHR30408">
    <property type="entry name" value="TYPE-1 RESTRICTION ENZYME ECOKI SPECIFICITY PROTEIN"/>
    <property type="match status" value="1"/>
</dbReference>
<reference evidence="6 7" key="1">
    <citation type="submission" date="2019-11" db="EMBL/GenBank/DDBJ databases">
        <title>Novel Deefgea species.</title>
        <authorList>
            <person name="Han J.-H."/>
        </authorList>
    </citation>
    <scope>NUCLEOTIDE SEQUENCE [LARGE SCALE GENOMIC DNA]</scope>
    <source>
        <strain evidence="6 7">LMG 24817</strain>
    </source>
</reference>
<dbReference type="Pfam" id="PF01420">
    <property type="entry name" value="Methylase_S"/>
    <property type="match status" value="2"/>
</dbReference>
<sequence length="442" mass="49521">MSLPGDWNYKRLEDVVSKNKYAMVDGPFGSNLKSEHYKPEGIPVLQSGFVTSGIFKADKYVYVEQQLFEEQKRSSAKGGDILMAKIGAQAGRCAIIPHDHVDSIIAGNCLKLSFDDNDTRFFNYVLAFDYEKSGLSEIKTETAQPAISLKSLKAYKVPVPPIEEQKKIAQILSTWDQAIATTERLLDLARQQKKALMQQLLTGKKRFNPDDNYSYLIREGFAKSKLGALPSDWKIELIKKHLWYQEGPGVRNHQFTEEGIKLFNGTNIQFNKIDLANTTTHISEDECIGAYKHFLIDDGDLLIACSGISVDRFDEKIAFASSAHLPLCMNTSTMRFKALNDGAVDITYFQYFMQSPVFKNQIRRQATGSAQLNFGPSHIGKCFVVIPSLEEQQKIASVLSAADQEIETLQSQLDGLKQEKKALMQALLTGKRRVQVPEAEAA</sequence>
<dbReference type="Gene3D" id="3.90.220.20">
    <property type="entry name" value="DNA methylase specificity domains"/>
    <property type="match status" value="2"/>
</dbReference>
<evidence type="ECO:0000259" key="5">
    <source>
        <dbReference type="Pfam" id="PF01420"/>
    </source>
</evidence>
<dbReference type="InterPro" id="IPR000055">
    <property type="entry name" value="Restrct_endonuc_typeI_TRD"/>
</dbReference>
<feature type="domain" description="Type I restriction modification DNA specificity" evidence="5">
    <location>
        <begin position="4"/>
        <end position="186"/>
    </location>
</feature>
<dbReference type="InterPro" id="IPR052021">
    <property type="entry name" value="Type-I_RS_S_subunit"/>
</dbReference>
<organism evidence="6 7">
    <name type="scientific">Deefgea chitinilytica</name>
    <dbReference type="NCBI Taxonomy" id="570276"/>
    <lineage>
        <taxon>Bacteria</taxon>
        <taxon>Pseudomonadati</taxon>
        <taxon>Pseudomonadota</taxon>
        <taxon>Betaproteobacteria</taxon>
        <taxon>Neisseriales</taxon>
        <taxon>Chitinibacteraceae</taxon>
        <taxon>Deefgea</taxon>
    </lineage>
</organism>
<evidence type="ECO:0000313" key="7">
    <source>
        <dbReference type="Proteomes" id="UP001195660"/>
    </source>
</evidence>
<dbReference type="PANTHER" id="PTHR30408:SF12">
    <property type="entry name" value="TYPE I RESTRICTION ENZYME MJAVIII SPECIFICITY SUBUNIT"/>
    <property type="match status" value="1"/>
</dbReference>
<gene>
    <name evidence="6" type="ORF">GM173_10980</name>
</gene>
<dbReference type="SUPFAM" id="SSF116734">
    <property type="entry name" value="DNA methylase specificity domain"/>
    <property type="match status" value="2"/>
</dbReference>
<evidence type="ECO:0000313" key="6">
    <source>
        <dbReference type="EMBL" id="MBM5572097.1"/>
    </source>
</evidence>
<evidence type="ECO:0000256" key="3">
    <source>
        <dbReference type="ARBA" id="ARBA00023125"/>
    </source>
</evidence>
<evidence type="ECO:0000256" key="4">
    <source>
        <dbReference type="SAM" id="Coils"/>
    </source>
</evidence>
<protein>
    <recommendedName>
        <fullName evidence="5">Type I restriction modification DNA specificity domain-containing protein</fullName>
    </recommendedName>
</protein>
<keyword evidence="4" id="KW-0175">Coiled coil</keyword>
<dbReference type="Proteomes" id="UP001195660">
    <property type="component" value="Unassembled WGS sequence"/>
</dbReference>
<feature type="domain" description="Type I restriction modification DNA specificity" evidence="5">
    <location>
        <begin position="277"/>
        <end position="412"/>
    </location>
</feature>
<name>A0ABS2CDG3_9NEIS</name>
<keyword evidence="7" id="KW-1185">Reference proteome</keyword>
<proteinExistence type="inferred from homology"/>
<dbReference type="InterPro" id="IPR044946">
    <property type="entry name" value="Restrct_endonuc_typeI_TRD_sf"/>
</dbReference>